<keyword evidence="5" id="KW-0573">Peptidoglycan synthesis</keyword>
<evidence type="ECO:0000313" key="10">
    <source>
        <dbReference type="Proteomes" id="UP000317998"/>
    </source>
</evidence>
<dbReference type="GO" id="GO:0034204">
    <property type="term" value="P:lipid translocation"/>
    <property type="evidence" value="ECO:0007669"/>
    <property type="project" value="TreeGrafter"/>
</dbReference>
<dbReference type="PANTHER" id="PTHR47019">
    <property type="entry name" value="LIPID II FLIPPASE MURJ"/>
    <property type="match status" value="1"/>
</dbReference>
<feature type="transmembrane region" description="Helical" evidence="8">
    <location>
        <begin position="340"/>
        <end position="363"/>
    </location>
</feature>
<feature type="transmembrane region" description="Helical" evidence="8">
    <location>
        <begin position="257"/>
        <end position="278"/>
    </location>
</feature>
<keyword evidence="3 8" id="KW-0812">Transmembrane</keyword>
<evidence type="ECO:0000256" key="3">
    <source>
        <dbReference type="ARBA" id="ARBA00022692"/>
    </source>
</evidence>
<name>A0A542YEP2_9MICO</name>
<keyword evidence="6 8" id="KW-1133">Transmembrane helix</keyword>
<dbReference type="GO" id="GO:0008360">
    <property type="term" value="P:regulation of cell shape"/>
    <property type="evidence" value="ECO:0007669"/>
    <property type="project" value="UniProtKB-KW"/>
</dbReference>
<dbReference type="Pfam" id="PF03023">
    <property type="entry name" value="MurJ"/>
    <property type="match status" value="1"/>
</dbReference>
<gene>
    <name evidence="9" type="ORF">FB562_2079</name>
</gene>
<evidence type="ECO:0000256" key="7">
    <source>
        <dbReference type="ARBA" id="ARBA00023136"/>
    </source>
</evidence>
<evidence type="ECO:0000256" key="6">
    <source>
        <dbReference type="ARBA" id="ARBA00022989"/>
    </source>
</evidence>
<keyword evidence="2" id="KW-1003">Cell membrane</keyword>
<sequence>MTRTGAATPSPGLGRSSALLASGTVVSRVLGFIKAIVLAQTIGQTASASADAFGIANTLPNNVYALVAGGILGAVIVPQIVRSALHDDGGQRFVNKLLTLGLVVFLGITVLATVAAPVLVAIYTQQASDGGNGFTSEGLALATAFAYWCLPQILFYAVYSLLGEVLNARHVFGPFAWAPVINNLVAIAGLVAFTVLFGGAEANSSLEVWTPDRIALLAGSATLGIVAQAGVLAFFWRRTGLRFRPDFRWRGVGLGRTGKSAGWVFAMILVTQLSAIVQSQVTSLATDEGASIATSQNAWLIFILPHSVVAVSIATAFYTRMSTHASRGDIPAVRSDLSSAIRTIGLIITFASAGLIVLALPFARVFESDFGHVQAMAAVIIAYLVGLIPFSAVFVMQRAFYSLEDTRTVFFIELVKSALFVLGFLICTTLPVDLIAVGIALVTSVAITCQTVLTFLLLRRKIGPLGGRAILRSHVQFVVAAIISACIGAGLLALLGGLHDGGFAVGSMPGALVSMVVIGCVMGAAYAGLLTLMRNAELRALLAVVLRRIRPGAAE</sequence>
<dbReference type="PANTHER" id="PTHR47019:SF1">
    <property type="entry name" value="LIPID II FLIPPASE MURJ"/>
    <property type="match status" value="1"/>
</dbReference>
<feature type="transmembrane region" description="Helical" evidence="8">
    <location>
        <begin position="434"/>
        <end position="457"/>
    </location>
</feature>
<comment type="caution">
    <text evidence="9">The sequence shown here is derived from an EMBL/GenBank/DDBJ whole genome shotgun (WGS) entry which is preliminary data.</text>
</comment>
<dbReference type="InterPro" id="IPR051050">
    <property type="entry name" value="Lipid_II_flippase_MurJ/MviN"/>
</dbReference>
<comment type="subcellular location">
    <subcellularLocation>
        <location evidence="1">Cell membrane</location>
        <topology evidence="1">Multi-pass membrane protein</topology>
    </subcellularLocation>
</comment>
<feature type="transmembrane region" description="Helical" evidence="8">
    <location>
        <begin position="214"/>
        <end position="236"/>
    </location>
</feature>
<dbReference type="PRINTS" id="PR01806">
    <property type="entry name" value="VIRFACTRMVIN"/>
</dbReference>
<dbReference type="GO" id="GO:0005886">
    <property type="term" value="C:plasma membrane"/>
    <property type="evidence" value="ECO:0007669"/>
    <property type="project" value="UniProtKB-SubCell"/>
</dbReference>
<protein>
    <submittedName>
        <fullName evidence="9">Putative peptidoglycan lipid II flippase</fullName>
    </submittedName>
</protein>
<evidence type="ECO:0000256" key="1">
    <source>
        <dbReference type="ARBA" id="ARBA00004651"/>
    </source>
</evidence>
<organism evidence="9 10">
    <name type="scientific">Homoserinimonas aerilata</name>
    <dbReference type="NCBI Taxonomy" id="1162970"/>
    <lineage>
        <taxon>Bacteria</taxon>
        <taxon>Bacillati</taxon>
        <taxon>Actinomycetota</taxon>
        <taxon>Actinomycetes</taxon>
        <taxon>Micrococcales</taxon>
        <taxon>Microbacteriaceae</taxon>
        <taxon>Homoserinimonas</taxon>
    </lineage>
</organism>
<dbReference type="RefSeq" id="WP_246081454.1">
    <property type="nucleotide sequence ID" value="NZ_VFOM01000002.1"/>
</dbReference>
<feature type="transmembrane region" description="Helical" evidence="8">
    <location>
        <begin position="144"/>
        <end position="163"/>
    </location>
</feature>
<feature type="transmembrane region" description="Helical" evidence="8">
    <location>
        <begin position="298"/>
        <end position="319"/>
    </location>
</feature>
<evidence type="ECO:0000256" key="8">
    <source>
        <dbReference type="SAM" id="Phobius"/>
    </source>
</evidence>
<feature type="transmembrane region" description="Helical" evidence="8">
    <location>
        <begin position="97"/>
        <end position="124"/>
    </location>
</feature>
<proteinExistence type="predicted"/>
<feature type="transmembrane region" description="Helical" evidence="8">
    <location>
        <begin position="408"/>
        <end position="428"/>
    </location>
</feature>
<keyword evidence="4" id="KW-0133">Cell shape</keyword>
<dbReference type="CDD" id="cd13123">
    <property type="entry name" value="MATE_MurJ_like"/>
    <property type="match status" value="1"/>
</dbReference>
<evidence type="ECO:0000256" key="2">
    <source>
        <dbReference type="ARBA" id="ARBA00022475"/>
    </source>
</evidence>
<dbReference type="Proteomes" id="UP000317998">
    <property type="component" value="Unassembled WGS sequence"/>
</dbReference>
<dbReference type="GO" id="GO:0015648">
    <property type="term" value="F:lipid-linked peptidoglycan transporter activity"/>
    <property type="evidence" value="ECO:0007669"/>
    <property type="project" value="TreeGrafter"/>
</dbReference>
<feature type="transmembrane region" description="Helical" evidence="8">
    <location>
        <begin position="510"/>
        <end position="532"/>
    </location>
</feature>
<keyword evidence="7 8" id="KW-0472">Membrane</keyword>
<keyword evidence="10" id="KW-1185">Reference proteome</keyword>
<dbReference type="AlphaFoldDB" id="A0A542YEP2"/>
<feature type="transmembrane region" description="Helical" evidence="8">
    <location>
        <begin position="175"/>
        <end position="199"/>
    </location>
</feature>
<accession>A0A542YEP2</accession>
<dbReference type="NCBIfam" id="TIGR01695">
    <property type="entry name" value="murJ_mviN"/>
    <property type="match status" value="1"/>
</dbReference>
<feature type="transmembrane region" description="Helical" evidence="8">
    <location>
        <begin position="375"/>
        <end position="396"/>
    </location>
</feature>
<dbReference type="EMBL" id="VFOM01000002">
    <property type="protein sequence ID" value="TQL46555.1"/>
    <property type="molecule type" value="Genomic_DNA"/>
</dbReference>
<dbReference type="InterPro" id="IPR004268">
    <property type="entry name" value="MurJ"/>
</dbReference>
<feature type="transmembrane region" description="Helical" evidence="8">
    <location>
        <begin position="477"/>
        <end position="498"/>
    </location>
</feature>
<evidence type="ECO:0000313" key="9">
    <source>
        <dbReference type="EMBL" id="TQL46555.1"/>
    </source>
</evidence>
<evidence type="ECO:0000256" key="5">
    <source>
        <dbReference type="ARBA" id="ARBA00022984"/>
    </source>
</evidence>
<evidence type="ECO:0000256" key="4">
    <source>
        <dbReference type="ARBA" id="ARBA00022960"/>
    </source>
</evidence>
<feature type="transmembrane region" description="Helical" evidence="8">
    <location>
        <begin position="63"/>
        <end position="85"/>
    </location>
</feature>
<dbReference type="GO" id="GO:0009252">
    <property type="term" value="P:peptidoglycan biosynthetic process"/>
    <property type="evidence" value="ECO:0007669"/>
    <property type="project" value="UniProtKB-KW"/>
</dbReference>
<reference evidence="9 10" key="1">
    <citation type="submission" date="2019-06" db="EMBL/GenBank/DDBJ databases">
        <title>Sequencing the genomes of 1000 actinobacteria strains.</title>
        <authorList>
            <person name="Klenk H.-P."/>
        </authorList>
    </citation>
    <scope>NUCLEOTIDE SEQUENCE [LARGE SCALE GENOMIC DNA]</scope>
    <source>
        <strain evidence="9 10">DSM 26477</strain>
    </source>
</reference>